<gene>
    <name evidence="1" type="ORF">SAMN05216388_101328</name>
</gene>
<organism evidence="1 2">
    <name type="scientific">Halorientalis persicus</name>
    <dbReference type="NCBI Taxonomy" id="1367881"/>
    <lineage>
        <taxon>Archaea</taxon>
        <taxon>Methanobacteriati</taxon>
        <taxon>Methanobacteriota</taxon>
        <taxon>Stenosarchaea group</taxon>
        <taxon>Halobacteria</taxon>
        <taxon>Halobacteriales</taxon>
        <taxon>Haloarculaceae</taxon>
        <taxon>Halorientalis</taxon>
    </lineage>
</organism>
<evidence type="ECO:0000313" key="1">
    <source>
        <dbReference type="EMBL" id="SEO47888.1"/>
    </source>
</evidence>
<protein>
    <submittedName>
        <fullName evidence="1">Uncharacterized protein</fullName>
    </submittedName>
</protein>
<name>A0A1H8Q1L6_9EURY</name>
<keyword evidence="2" id="KW-1185">Reference proteome</keyword>
<dbReference type="EMBL" id="FOCX01000013">
    <property type="protein sequence ID" value="SEO47888.1"/>
    <property type="molecule type" value="Genomic_DNA"/>
</dbReference>
<evidence type="ECO:0000313" key="2">
    <source>
        <dbReference type="Proteomes" id="UP000198775"/>
    </source>
</evidence>
<reference evidence="2" key="1">
    <citation type="submission" date="2016-10" db="EMBL/GenBank/DDBJ databases">
        <authorList>
            <person name="Varghese N."/>
            <person name="Submissions S."/>
        </authorList>
    </citation>
    <scope>NUCLEOTIDE SEQUENCE [LARGE SCALE GENOMIC DNA]</scope>
    <source>
        <strain evidence="2">IBRC-M 10043</strain>
    </source>
</reference>
<proteinExistence type="predicted"/>
<dbReference type="Proteomes" id="UP000198775">
    <property type="component" value="Unassembled WGS sequence"/>
</dbReference>
<sequence length="108" mass="12020">MFPVSERVAATPKHSFLFIEWFHMESDSSDESVSPEQLQEAVDTIVSQFDYPGEVTIEYRTLEDGTKQTEITIPKSDSNSASVATLKHDMASEHPLLTIENATETAAE</sequence>
<accession>A0A1H8Q1L6</accession>
<dbReference type="AlphaFoldDB" id="A0A1H8Q1L6"/>